<reference evidence="4 5" key="1">
    <citation type="journal article" date="2014" name="Int. J. Syst. Evol. Microbiol.">
        <title>Complete genome sequence of Corynebacterium casei LMG S-19264T (=DSM 44701T), isolated from a smear-ripened cheese.</title>
        <authorList>
            <consortium name="US DOE Joint Genome Institute (JGI-PGF)"/>
            <person name="Walter F."/>
            <person name="Albersmeier A."/>
            <person name="Kalinowski J."/>
            <person name="Ruckert C."/>
        </authorList>
    </citation>
    <scope>NUCLEOTIDE SEQUENCE [LARGE SCALE GENOMIC DNA]</scope>
    <source>
        <strain evidence="4 5">CGMCC 1.15295</strain>
    </source>
</reference>
<dbReference type="InterPro" id="IPR001505">
    <property type="entry name" value="Copper_CuA"/>
</dbReference>
<keyword evidence="2" id="KW-0479">Metal-binding</keyword>
<dbReference type="InterPro" id="IPR015943">
    <property type="entry name" value="WD40/YVTN_repeat-like_dom_sf"/>
</dbReference>
<dbReference type="InterPro" id="IPR011045">
    <property type="entry name" value="N2O_reductase_N"/>
</dbReference>
<comment type="caution">
    <text evidence="4">The sequence shown here is derived from an EMBL/GenBank/DDBJ whole genome shotgun (WGS) entry which is preliminary data.</text>
</comment>
<dbReference type="InterPro" id="IPR026468">
    <property type="entry name" value="Nitrous_oxide_Rdtase_Sec-dep"/>
</dbReference>
<dbReference type="GO" id="GO:0005507">
    <property type="term" value="F:copper ion binding"/>
    <property type="evidence" value="ECO:0007669"/>
    <property type="project" value="InterPro"/>
</dbReference>
<evidence type="ECO:0000256" key="3">
    <source>
        <dbReference type="ARBA" id="ARBA00023008"/>
    </source>
</evidence>
<dbReference type="InterPro" id="IPR008972">
    <property type="entry name" value="Cupredoxin"/>
</dbReference>
<dbReference type="PANTHER" id="PTHR42838:SF2">
    <property type="entry name" value="NITROUS-OXIDE REDUCTASE"/>
    <property type="match status" value="1"/>
</dbReference>
<comment type="subcellular location">
    <subcellularLocation>
        <location evidence="1">Cell envelope</location>
    </subcellularLocation>
</comment>
<dbReference type="RefSeq" id="WP_188604650.1">
    <property type="nucleotide sequence ID" value="NZ_BMIC01000001.1"/>
</dbReference>
<dbReference type="InterPro" id="IPR051403">
    <property type="entry name" value="NosZ/Cyto_c_oxidase_sub2"/>
</dbReference>
<proteinExistence type="predicted"/>
<evidence type="ECO:0000256" key="2">
    <source>
        <dbReference type="ARBA" id="ARBA00022723"/>
    </source>
</evidence>
<dbReference type="PANTHER" id="PTHR42838">
    <property type="entry name" value="CYTOCHROME C OXIDASE SUBUNIT II"/>
    <property type="match status" value="1"/>
</dbReference>
<dbReference type="Pfam" id="PF18764">
    <property type="entry name" value="nos_propeller"/>
    <property type="match status" value="1"/>
</dbReference>
<keyword evidence="3" id="KW-0186">Copper</keyword>
<gene>
    <name evidence="4" type="primary">nosZ</name>
    <name evidence="4" type="ORF">GCM10011531_03840</name>
</gene>
<keyword evidence="5" id="KW-1185">Reference proteome</keyword>
<sequence length="655" mass="72556">MKNLFKISIGFLVIAIAFTSCNDGKSSKSNGALSSNAAEKVYVAPGEHDEFYAFISGGFSGQLSVYGLPSGRLFKVIPVFSQDAEKAYGYNEETKPMLNTSHGFVPWDDAHHPDISQTNGEIDGRWVFINGNNTPRIAKIDLSTFETTEIIEIPNSAGNHSSSFVTENTEYVVAGTRFSVPIPQRDMPIKDYKGNFKGSLSFISVDPDDGRMDIKFQLIMPGFDYDLSHPGRGKSHGWFFFTTYNTEEASTLMEVNSSQNDKDFIAAVNWKKIEEYVNNGGGEMMPANYAHNVYDEETHTATSTMKKEVRVVNPLDVPGAVYFLPTPKSPHGCDVDPTGEYIVGNGKLSANLTVHSFTKMLSAIENKKFAGEAYGIPILNFEDVLAGSVEQPGLGPLHTEFDGKGNAYTTFFISSEVVKWKLGTWEVVDRQPCYYSVGHLMIPGGNSQKPFGKYVVAMNKITKDRYLPTGPEVTQSAQLYDISGDKMELLLDFPTIGEPHYAAGCPADLIKPRSKKIFNLEDNKHPYAAKSEADTKVVRSGNIVHVYMTTIRSHFSPDNIEGIRVGDKVYFHVTNLEQDYDVPHGISMIGANTSELLIMPGQTETFLWEPKQVGVWPFYCTDFCSALHQEMQGYVRVSAANANTPLKWSLGEDIE</sequence>
<evidence type="ECO:0000313" key="4">
    <source>
        <dbReference type="EMBL" id="GFZ77735.1"/>
    </source>
</evidence>
<dbReference type="Gene3D" id="2.130.10.10">
    <property type="entry name" value="YVTN repeat-like/Quinoprotein amine dehydrogenase"/>
    <property type="match status" value="1"/>
</dbReference>
<dbReference type="EMBL" id="BMIC01000001">
    <property type="protein sequence ID" value="GFZ77735.1"/>
    <property type="molecule type" value="Genomic_DNA"/>
</dbReference>
<dbReference type="SUPFAM" id="SSF50974">
    <property type="entry name" value="Nitrous oxide reductase, N-terminal domain"/>
    <property type="match status" value="1"/>
</dbReference>
<dbReference type="InterPro" id="IPR041114">
    <property type="entry name" value="Nos_propeller"/>
</dbReference>
<organism evidence="4 5">
    <name type="scientific">Aquaticitalea lipolytica</name>
    <dbReference type="NCBI Taxonomy" id="1247562"/>
    <lineage>
        <taxon>Bacteria</taxon>
        <taxon>Pseudomonadati</taxon>
        <taxon>Bacteroidota</taxon>
        <taxon>Flavobacteriia</taxon>
        <taxon>Flavobacteriales</taxon>
        <taxon>Flavobacteriaceae</taxon>
        <taxon>Aquaticitalea</taxon>
    </lineage>
</organism>
<dbReference type="NCBIfam" id="TIGR04246">
    <property type="entry name" value="nitrous_NosZ_Gp"/>
    <property type="match status" value="1"/>
</dbReference>
<dbReference type="SUPFAM" id="SSF49503">
    <property type="entry name" value="Cupredoxins"/>
    <property type="match status" value="1"/>
</dbReference>
<protein>
    <submittedName>
        <fullName evidence="4">Nitrous-oxide reductase</fullName>
    </submittedName>
</protein>
<dbReference type="GO" id="GO:0030313">
    <property type="term" value="C:cell envelope"/>
    <property type="evidence" value="ECO:0007669"/>
    <property type="project" value="UniProtKB-SubCell"/>
</dbReference>
<dbReference type="Gene3D" id="2.60.40.420">
    <property type="entry name" value="Cupredoxins - blue copper proteins"/>
    <property type="match status" value="1"/>
</dbReference>
<evidence type="ECO:0000313" key="5">
    <source>
        <dbReference type="Proteomes" id="UP000598120"/>
    </source>
</evidence>
<name>A0A8J2TNG3_9FLAO</name>
<dbReference type="Proteomes" id="UP000598120">
    <property type="component" value="Unassembled WGS sequence"/>
</dbReference>
<evidence type="ECO:0000256" key="1">
    <source>
        <dbReference type="ARBA" id="ARBA00004196"/>
    </source>
</evidence>
<dbReference type="PROSITE" id="PS51257">
    <property type="entry name" value="PROKAR_LIPOPROTEIN"/>
    <property type="match status" value="1"/>
</dbReference>
<dbReference type="AlphaFoldDB" id="A0A8J2TNG3"/>
<accession>A0A8J2TNG3</accession>
<dbReference type="PROSITE" id="PS00078">
    <property type="entry name" value="COX2"/>
    <property type="match status" value="1"/>
</dbReference>